<evidence type="ECO:0000313" key="1">
    <source>
        <dbReference type="Ensembl" id="ENSCCRP00010062436.1"/>
    </source>
</evidence>
<reference evidence="1" key="2">
    <citation type="submission" date="2025-09" db="UniProtKB">
        <authorList>
            <consortium name="Ensembl"/>
        </authorList>
    </citation>
    <scope>IDENTIFICATION</scope>
</reference>
<dbReference type="AlphaFoldDB" id="A0A8C1LID0"/>
<protein>
    <submittedName>
        <fullName evidence="1">Uncharacterized protein</fullName>
    </submittedName>
</protein>
<evidence type="ECO:0000313" key="2">
    <source>
        <dbReference type="Proteomes" id="UP000694427"/>
    </source>
</evidence>
<dbReference type="Proteomes" id="UP000694427">
    <property type="component" value="Unplaced"/>
</dbReference>
<dbReference type="Ensembl" id="ENSCCRT00010068523.1">
    <property type="protein sequence ID" value="ENSCCRP00010062436.1"/>
    <property type="gene ID" value="ENSCCRG00010026615.1"/>
</dbReference>
<name>A0A8C1LID0_CYPCA</name>
<sequence length="73" mass="7954">MKPTLSPSLSLSLSFFYPAGELSLCWNESSDTPNLLRVPAHRHIALEGYSGWGAIVGLKPRGLRFPSVTLSIL</sequence>
<accession>A0A8C1LID0</accession>
<proteinExistence type="predicted"/>
<organism evidence="1 2">
    <name type="scientific">Cyprinus carpio</name>
    <name type="common">Common carp</name>
    <dbReference type="NCBI Taxonomy" id="7962"/>
    <lineage>
        <taxon>Eukaryota</taxon>
        <taxon>Metazoa</taxon>
        <taxon>Chordata</taxon>
        <taxon>Craniata</taxon>
        <taxon>Vertebrata</taxon>
        <taxon>Euteleostomi</taxon>
        <taxon>Actinopterygii</taxon>
        <taxon>Neopterygii</taxon>
        <taxon>Teleostei</taxon>
        <taxon>Ostariophysi</taxon>
        <taxon>Cypriniformes</taxon>
        <taxon>Cyprinidae</taxon>
        <taxon>Cyprininae</taxon>
        <taxon>Cyprinus</taxon>
    </lineage>
</organism>
<keyword evidence="2" id="KW-1185">Reference proteome</keyword>
<reference evidence="1" key="1">
    <citation type="submission" date="2025-08" db="UniProtKB">
        <authorList>
            <consortium name="Ensembl"/>
        </authorList>
    </citation>
    <scope>IDENTIFICATION</scope>
</reference>